<name>A0A0C9XG62_9AGAR</name>
<proteinExistence type="predicted"/>
<dbReference type="Proteomes" id="UP000054477">
    <property type="component" value="Unassembled WGS sequence"/>
</dbReference>
<reference evidence="2" key="2">
    <citation type="submission" date="2015-01" db="EMBL/GenBank/DDBJ databases">
        <title>Evolutionary Origins and Diversification of the Mycorrhizal Mutualists.</title>
        <authorList>
            <consortium name="DOE Joint Genome Institute"/>
            <consortium name="Mycorrhizal Genomics Consortium"/>
            <person name="Kohler A."/>
            <person name="Kuo A."/>
            <person name="Nagy L.G."/>
            <person name="Floudas D."/>
            <person name="Copeland A."/>
            <person name="Barry K.W."/>
            <person name="Cichocki N."/>
            <person name="Veneault-Fourrey C."/>
            <person name="LaButti K."/>
            <person name="Lindquist E.A."/>
            <person name="Lipzen A."/>
            <person name="Lundell T."/>
            <person name="Morin E."/>
            <person name="Murat C."/>
            <person name="Riley R."/>
            <person name="Ohm R."/>
            <person name="Sun H."/>
            <person name="Tunlid A."/>
            <person name="Henrissat B."/>
            <person name="Grigoriev I.V."/>
            <person name="Hibbett D.S."/>
            <person name="Martin F."/>
        </authorList>
    </citation>
    <scope>NUCLEOTIDE SEQUENCE [LARGE SCALE GENOMIC DNA]</scope>
    <source>
        <strain evidence="2">LaAM-08-1</strain>
    </source>
</reference>
<dbReference type="HOGENOM" id="CLU_2996837_0_0_1"/>
<dbReference type="AlphaFoldDB" id="A0A0C9XG62"/>
<keyword evidence="2" id="KW-1185">Reference proteome</keyword>
<protein>
    <submittedName>
        <fullName evidence="1">Uncharacterized protein</fullName>
    </submittedName>
</protein>
<evidence type="ECO:0000313" key="1">
    <source>
        <dbReference type="EMBL" id="KIJ96666.1"/>
    </source>
</evidence>
<reference evidence="1 2" key="1">
    <citation type="submission" date="2014-04" db="EMBL/GenBank/DDBJ databases">
        <authorList>
            <consortium name="DOE Joint Genome Institute"/>
            <person name="Kuo A."/>
            <person name="Kohler A."/>
            <person name="Nagy L.G."/>
            <person name="Floudas D."/>
            <person name="Copeland A."/>
            <person name="Barry K.W."/>
            <person name="Cichocki N."/>
            <person name="Veneault-Fourrey C."/>
            <person name="LaButti K."/>
            <person name="Lindquist E.A."/>
            <person name="Lipzen A."/>
            <person name="Lundell T."/>
            <person name="Morin E."/>
            <person name="Murat C."/>
            <person name="Sun H."/>
            <person name="Tunlid A."/>
            <person name="Henrissat B."/>
            <person name="Grigoriev I.V."/>
            <person name="Hibbett D.S."/>
            <person name="Martin F."/>
            <person name="Nordberg H.P."/>
            <person name="Cantor M.N."/>
            <person name="Hua S.X."/>
        </authorList>
    </citation>
    <scope>NUCLEOTIDE SEQUENCE [LARGE SCALE GENOMIC DNA]</scope>
    <source>
        <strain evidence="1 2">LaAM-08-1</strain>
    </source>
</reference>
<accession>A0A0C9XG62</accession>
<organism evidence="1 2">
    <name type="scientific">Laccaria amethystina LaAM-08-1</name>
    <dbReference type="NCBI Taxonomy" id="1095629"/>
    <lineage>
        <taxon>Eukaryota</taxon>
        <taxon>Fungi</taxon>
        <taxon>Dikarya</taxon>
        <taxon>Basidiomycota</taxon>
        <taxon>Agaricomycotina</taxon>
        <taxon>Agaricomycetes</taxon>
        <taxon>Agaricomycetidae</taxon>
        <taxon>Agaricales</taxon>
        <taxon>Agaricineae</taxon>
        <taxon>Hydnangiaceae</taxon>
        <taxon>Laccaria</taxon>
    </lineage>
</organism>
<sequence>MCSGRGMMEHRTERTVGPHVRTPAVFGWPVLDDDSNATPRTAGLNDNNPPLVRYFMRFQAVWNIQPS</sequence>
<gene>
    <name evidence="1" type="ORF">K443DRAFT_682189</name>
</gene>
<evidence type="ECO:0000313" key="2">
    <source>
        <dbReference type="Proteomes" id="UP000054477"/>
    </source>
</evidence>
<dbReference type="EMBL" id="KN838714">
    <property type="protein sequence ID" value="KIJ96666.1"/>
    <property type="molecule type" value="Genomic_DNA"/>
</dbReference>
<dbReference type="OrthoDB" id="3091789at2759"/>